<dbReference type="InterPro" id="IPR011990">
    <property type="entry name" value="TPR-like_helical_dom_sf"/>
</dbReference>
<evidence type="ECO:0000256" key="2">
    <source>
        <dbReference type="ARBA" id="ARBA00022803"/>
    </source>
</evidence>
<reference evidence="4" key="1">
    <citation type="journal article" date="2014" name="Int. J. Syst. Evol. Microbiol.">
        <title>Complete genome sequence of Corynebacterium casei LMG S-19264T (=DSM 44701T), isolated from a smear-ripened cheese.</title>
        <authorList>
            <consortium name="US DOE Joint Genome Institute (JGI-PGF)"/>
            <person name="Walter F."/>
            <person name="Albersmeier A."/>
            <person name="Kalinowski J."/>
            <person name="Ruckert C."/>
        </authorList>
    </citation>
    <scope>NUCLEOTIDE SEQUENCE</scope>
    <source>
        <strain evidence="4">CGMCC 1.12408</strain>
    </source>
</reference>
<dbReference type="InterPro" id="IPR019734">
    <property type="entry name" value="TPR_rpt"/>
</dbReference>
<comment type="caution">
    <text evidence="4">The sequence shown here is derived from an EMBL/GenBank/DDBJ whole genome shotgun (WGS) entry which is preliminary data.</text>
</comment>
<evidence type="ECO:0000256" key="3">
    <source>
        <dbReference type="PROSITE-ProRule" id="PRU00339"/>
    </source>
</evidence>
<evidence type="ECO:0000256" key="1">
    <source>
        <dbReference type="ARBA" id="ARBA00022737"/>
    </source>
</evidence>
<reference evidence="4" key="2">
    <citation type="submission" date="2020-09" db="EMBL/GenBank/DDBJ databases">
        <authorList>
            <person name="Sun Q."/>
            <person name="Zhou Y."/>
        </authorList>
    </citation>
    <scope>NUCLEOTIDE SEQUENCE</scope>
    <source>
        <strain evidence="4">CGMCC 1.12408</strain>
    </source>
</reference>
<sequence>MEVNVNEQRLEAKDLNQQSVLLIQAGNFPAAQKKLDRAIELDPMLVDNYKNYGDLYMASNNFKEAKNQYKKALLIEKSGELYFLYGNACFMNDNVHEGLENYNLALSNGYDNDEALFFVGMAYEHLNDDQMALRYFQKAHLKNPARPDYLVKKISVLVRLDMIDSAEESVDELLKSSPELFDGYHLKTQLLIHKGKIEEAVAFSKAASDRFPEDPELMHDYVKSVALNGQFDLAYQLIHTAKQMKYYDEAKRGFVLLEAQIAAEKQDVDQAIASCKECISLEDEDSFEGEARFMLMNMYLAKEEYNEALEVATALINNKGKDSYYYAALYYRPFCLKQIGKQEEANKLYKEANSIYRLATLQDPAAVDIYLYRVMCLKDSEEYDKALDLLDFISGINQEIAEVHTLRADIYRSQGKAALMKEELNRAFQLKPELEEMYEGVGG</sequence>
<evidence type="ECO:0008006" key="6">
    <source>
        <dbReference type="Google" id="ProtNLM"/>
    </source>
</evidence>
<dbReference type="RefSeq" id="WP_188384893.1">
    <property type="nucleotide sequence ID" value="NZ_BMEY01000011.1"/>
</dbReference>
<dbReference type="Gene3D" id="1.25.40.10">
    <property type="entry name" value="Tetratricopeptide repeat domain"/>
    <property type="match status" value="3"/>
</dbReference>
<dbReference type="SUPFAM" id="SSF48452">
    <property type="entry name" value="TPR-like"/>
    <property type="match status" value="2"/>
</dbReference>
<keyword evidence="5" id="KW-1185">Reference proteome</keyword>
<accession>A0A916S119</accession>
<gene>
    <name evidence="4" type="ORF">GCM10008025_23880</name>
</gene>
<dbReference type="PANTHER" id="PTHR44943:SF4">
    <property type="entry name" value="TPR REPEAT-CONTAINING PROTEIN MJ0798"/>
    <property type="match status" value="1"/>
</dbReference>
<organism evidence="4 5">
    <name type="scientific">Ornithinibacillus halotolerans</name>
    <dbReference type="NCBI Taxonomy" id="1274357"/>
    <lineage>
        <taxon>Bacteria</taxon>
        <taxon>Bacillati</taxon>
        <taxon>Bacillota</taxon>
        <taxon>Bacilli</taxon>
        <taxon>Bacillales</taxon>
        <taxon>Bacillaceae</taxon>
        <taxon>Ornithinibacillus</taxon>
    </lineage>
</organism>
<feature type="repeat" description="TPR" evidence="3">
    <location>
        <begin position="46"/>
        <end position="79"/>
    </location>
</feature>
<dbReference type="Proteomes" id="UP000613512">
    <property type="component" value="Unassembled WGS sequence"/>
</dbReference>
<keyword evidence="1" id="KW-0677">Repeat</keyword>
<protein>
    <recommendedName>
        <fullName evidence="6">Tetratricopeptide repeat protein</fullName>
    </recommendedName>
</protein>
<dbReference type="Pfam" id="PF13181">
    <property type="entry name" value="TPR_8"/>
    <property type="match status" value="2"/>
</dbReference>
<dbReference type="SMART" id="SM00028">
    <property type="entry name" value="TPR"/>
    <property type="match status" value="8"/>
</dbReference>
<dbReference type="AlphaFoldDB" id="A0A916S119"/>
<proteinExistence type="predicted"/>
<name>A0A916S119_9BACI</name>
<dbReference type="PROSITE" id="PS50005">
    <property type="entry name" value="TPR"/>
    <property type="match status" value="2"/>
</dbReference>
<keyword evidence="2 3" id="KW-0802">TPR repeat</keyword>
<dbReference type="EMBL" id="BMEY01000011">
    <property type="protein sequence ID" value="GGA79692.1"/>
    <property type="molecule type" value="Genomic_DNA"/>
</dbReference>
<feature type="repeat" description="TPR" evidence="3">
    <location>
        <begin position="113"/>
        <end position="146"/>
    </location>
</feature>
<dbReference type="PANTHER" id="PTHR44943">
    <property type="entry name" value="CELLULOSE SYNTHASE OPERON PROTEIN C"/>
    <property type="match status" value="1"/>
</dbReference>
<evidence type="ECO:0000313" key="5">
    <source>
        <dbReference type="Proteomes" id="UP000613512"/>
    </source>
</evidence>
<evidence type="ECO:0000313" key="4">
    <source>
        <dbReference type="EMBL" id="GGA79692.1"/>
    </source>
</evidence>
<dbReference type="InterPro" id="IPR051685">
    <property type="entry name" value="Ycf3/AcsC/BcsC/TPR_MFPF"/>
</dbReference>